<evidence type="ECO:0000313" key="2">
    <source>
        <dbReference type="EMBL" id="PNH02097.1"/>
    </source>
</evidence>
<gene>
    <name evidence="2" type="ORF">TSOC_011948</name>
</gene>
<evidence type="ECO:0000313" key="3">
    <source>
        <dbReference type="Proteomes" id="UP000236333"/>
    </source>
</evidence>
<name>A0A2J7ZP98_9CHLO</name>
<comment type="caution">
    <text evidence="2">The sequence shown here is derived from an EMBL/GenBank/DDBJ whole genome shotgun (WGS) entry which is preliminary data.</text>
</comment>
<feature type="region of interest" description="Disordered" evidence="1">
    <location>
        <begin position="171"/>
        <end position="194"/>
    </location>
</feature>
<sequence length="194" mass="20902">MGQFYSREFDGDPYIDLMRSIPERELIWWAQKVIWLAEGFTFVDHFARTYPRLFVHQCARCKGAGLLICPSCAGTKSLAAPARRPKLAAAGVGGARLFGGGGRAVPGADSGGADEGVGDCRMCGQGCGWDAESEWQERWGEWEARLAYYDKATGPLMDEWCVGKKRGLEGRAGGRSGGDGAHKGRAVAHGDIGM</sequence>
<keyword evidence="3" id="KW-1185">Reference proteome</keyword>
<organism evidence="2 3">
    <name type="scientific">Tetrabaena socialis</name>
    <dbReference type="NCBI Taxonomy" id="47790"/>
    <lineage>
        <taxon>Eukaryota</taxon>
        <taxon>Viridiplantae</taxon>
        <taxon>Chlorophyta</taxon>
        <taxon>core chlorophytes</taxon>
        <taxon>Chlorophyceae</taxon>
        <taxon>CS clade</taxon>
        <taxon>Chlamydomonadales</taxon>
        <taxon>Tetrabaenaceae</taxon>
        <taxon>Tetrabaena</taxon>
    </lineage>
</organism>
<dbReference type="Proteomes" id="UP000236333">
    <property type="component" value="Unassembled WGS sequence"/>
</dbReference>
<proteinExistence type="predicted"/>
<dbReference type="EMBL" id="PGGS01000723">
    <property type="protein sequence ID" value="PNH02097.1"/>
    <property type="molecule type" value="Genomic_DNA"/>
</dbReference>
<accession>A0A2J7ZP98</accession>
<dbReference type="AlphaFoldDB" id="A0A2J7ZP98"/>
<dbReference type="OrthoDB" id="533847at2759"/>
<reference evidence="2 3" key="1">
    <citation type="journal article" date="2017" name="Mol. Biol. Evol.">
        <title>The 4-celled Tetrabaena socialis nuclear genome reveals the essential components for genetic control of cell number at the origin of multicellularity in the volvocine lineage.</title>
        <authorList>
            <person name="Featherston J."/>
            <person name="Arakaki Y."/>
            <person name="Hanschen E.R."/>
            <person name="Ferris P.J."/>
            <person name="Michod R.E."/>
            <person name="Olson B.J.S.C."/>
            <person name="Nozaki H."/>
            <person name="Durand P.M."/>
        </authorList>
    </citation>
    <scope>NUCLEOTIDE SEQUENCE [LARGE SCALE GENOMIC DNA]</scope>
    <source>
        <strain evidence="2 3">NIES-571</strain>
    </source>
</reference>
<protein>
    <submittedName>
        <fullName evidence="2">Uncharacterized protein</fullName>
    </submittedName>
</protein>
<evidence type="ECO:0000256" key="1">
    <source>
        <dbReference type="SAM" id="MobiDB-lite"/>
    </source>
</evidence>